<evidence type="ECO:0000313" key="5">
    <source>
        <dbReference type="Proteomes" id="UP000034883"/>
    </source>
</evidence>
<dbReference type="Proteomes" id="UP000034883">
    <property type="component" value="Chromosome"/>
</dbReference>
<dbReference type="NCBIfam" id="TIGR03590">
    <property type="entry name" value="PseG"/>
    <property type="match status" value="1"/>
</dbReference>
<evidence type="ECO:0000256" key="2">
    <source>
        <dbReference type="PIRSR" id="PIRSR620023-2"/>
    </source>
</evidence>
<organism evidence="4 5">
    <name type="scientific">Sandaracinus amylolyticus</name>
    <dbReference type="NCBI Taxonomy" id="927083"/>
    <lineage>
        <taxon>Bacteria</taxon>
        <taxon>Pseudomonadati</taxon>
        <taxon>Myxococcota</taxon>
        <taxon>Polyangia</taxon>
        <taxon>Polyangiales</taxon>
        <taxon>Sandaracinaceae</taxon>
        <taxon>Sandaracinus</taxon>
    </lineage>
</organism>
<keyword evidence="4" id="KW-0548">Nucleotidyltransferase</keyword>
<name>A0A0F6W477_9BACT</name>
<dbReference type="AlphaFoldDB" id="A0A0F6W477"/>
<dbReference type="SUPFAM" id="SSF55729">
    <property type="entry name" value="Acyl-CoA N-acyltransferases (Nat)"/>
    <property type="match status" value="1"/>
</dbReference>
<sequence>MLVVRADAGPRIGVGHVLRSLALAQAWQERGGRVVFLTSSPPRVAERLAREHVQVIGTRGTGDGDELKETMRNLGEIAPRAVVVDGYHIGSPYADELARAGHRTLVIDDDGSREAIASDVLNQNLHGHESLYPRASGAVLAGARFAMLRREFLSSPRSDRIHPERASRALVTFGGADPARLTTRAIELLASISPDLTITALVGAANPDATLLAARSTTDPGVETLVDPPDVPVRLARADLAIAASGSTTWELAYLGTPTALVSTAPNQEPVLRSAARLGIAHALGSAEQFGSSEVRAALAHLVASRAARVELAQRGQELIDGEGAARVAMHLDAGELRLRAVRAEDGTPLHAWANDPGTRGGSFQSAPIPLDDHLRWFASKRRSADAWLWIAVDREERDIGLVRFDRSEADVVDIGITIAPEHRGRGLAARVIEAGVARVAWRSGARRVRAFIRCDNLRSRAAFERAGFAYEADTVVAGVSAWLLVRPLTSPT</sequence>
<proteinExistence type="predicted"/>
<keyword evidence="5" id="KW-1185">Reference proteome</keyword>
<gene>
    <name evidence="4" type="ORF">DB32_004141</name>
</gene>
<dbReference type="PROSITE" id="PS51186">
    <property type="entry name" value="GNAT"/>
    <property type="match status" value="1"/>
</dbReference>
<dbReference type="PANTHER" id="PTHR43415:SF3">
    <property type="entry name" value="GNAT-FAMILY ACETYLTRANSFERASE"/>
    <property type="match status" value="1"/>
</dbReference>
<feature type="binding site" evidence="2">
    <location>
        <position position="251"/>
    </location>
    <ligand>
        <name>substrate</name>
    </ligand>
</feature>
<dbReference type="InterPro" id="IPR000182">
    <property type="entry name" value="GNAT_dom"/>
</dbReference>
<dbReference type="KEGG" id="samy:DB32_004141"/>
<dbReference type="Gene3D" id="3.40.630.30">
    <property type="match status" value="1"/>
</dbReference>
<dbReference type="GO" id="GO:0016747">
    <property type="term" value="F:acyltransferase activity, transferring groups other than amino-acyl groups"/>
    <property type="evidence" value="ECO:0007669"/>
    <property type="project" value="InterPro"/>
</dbReference>
<reference evidence="4 5" key="1">
    <citation type="submission" date="2015-03" db="EMBL/GenBank/DDBJ databases">
        <title>Genome assembly of Sandaracinus amylolyticus DSM 53668.</title>
        <authorList>
            <person name="Sharma G."/>
            <person name="Subramanian S."/>
        </authorList>
    </citation>
    <scope>NUCLEOTIDE SEQUENCE [LARGE SCALE GENOMIC DNA]</scope>
    <source>
        <strain evidence="4 5">DSM 53668</strain>
    </source>
</reference>
<keyword evidence="4" id="KW-0808">Transferase</keyword>
<evidence type="ECO:0000259" key="3">
    <source>
        <dbReference type="PROSITE" id="PS51186"/>
    </source>
</evidence>
<dbReference type="InterPro" id="IPR020023">
    <property type="entry name" value="PseG"/>
</dbReference>
<evidence type="ECO:0000313" key="4">
    <source>
        <dbReference type="EMBL" id="AKF06992.1"/>
    </source>
</evidence>
<evidence type="ECO:0000256" key="1">
    <source>
        <dbReference type="PIRSR" id="PIRSR620023-1"/>
    </source>
</evidence>
<dbReference type="InterPro" id="IPR016181">
    <property type="entry name" value="Acyl_CoA_acyltransferase"/>
</dbReference>
<dbReference type="STRING" id="927083.DB32_004141"/>
<feature type="domain" description="N-acetyltransferase" evidence="3">
    <location>
        <begin position="337"/>
        <end position="490"/>
    </location>
</feature>
<dbReference type="EMBL" id="CP011125">
    <property type="protein sequence ID" value="AKF06992.1"/>
    <property type="molecule type" value="Genomic_DNA"/>
</dbReference>
<feature type="binding site" evidence="2">
    <location>
        <position position="149"/>
    </location>
    <ligand>
        <name>substrate</name>
    </ligand>
</feature>
<dbReference type="CDD" id="cd04301">
    <property type="entry name" value="NAT_SF"/>
    <property type="match status" value="1"/>
</dbReference>
<dbReference type="Pfam" id="PF13302">
    <property type="entry name" value="Acetyltransf_3"/>
    <property type="match status" value="1"/>
</dbReference>
<dbReference type="Gene3D" id="3.40.50.2000">
    <property type="entry name" value="Glycogen Phosphorylase B"/>
    <property type="match status" value="1"/>
</dbReference>
<dbReference type="PANTHER" id="PTHR43415">
    <property type="entry name" value="SPERMIDINE N(1)-ACETYLTRANSFERASE"/>
    <property type="match status" value="1"/>
</dbReference>
<accession>A0A0F6W477</accession>
<feature type="active site" description="Proton acceptor" evidence="1">
    <location>
        <position position="16"/>
    </location>
</feature>
<dbReference type="SUPFAM" id="SSF53756">
    <property type="entry name" value="UDP-Glycosyltransferase/glycogen phosphorylase"/>
    <property type="match status" value="1"/>
</dbReference>
<dbReference type="Gene3D" id="3.40.50.11190">
    <property type="match status" value="1"/>
</dbReference>
<protein>
    <submittedName>
        <fullName evidence="4">N-Acetylneuraminate cytidylyltransferase</fullName>
    </submittedName>
</protein>
<dbReference type="GO" id="GO:0016779">
    <property type="term" value="F:nucleotidyltransferase activity"/>
    <property type="evidence" value="ECO:0007669"/>
    <property type="project" value="UniProtKB-KW"/>
</dbReference>